<keyword evidence="1" id="KW-0472">Membrane</keyword>
<dbReference type="EMBL" id="RDQH01000341">
    <property type="protein sequence ID" value="RXH74643.1"/>
    <property type="molecule type" value="Genomic_DNA"/>
</dbReference>
<gene>
    <name evidence="2" type="ORF">DVH24_029364</name>
</gene>
<dbReference type="Proteomes" id="UP000290289">
    <property type="component" value="Chromosome 15"/>
</dbReference>
<comment type="caution">
    <text evidence="2">The sequence shown here is derived from an EMBL/GenBank/DDBJ whole genome shotgun (WGS) entry which is preliminary data.</text>
</comment>
<sequence length="168" mass="19714">MENLRSNFVSQLEKIVVSWFWTREDVACMARHVLVGLRIWRSGAGHFFPDLQTVGLQITGSWVRSECFSREFYLRMKQVEDGRYGRRRGKRMEGDVRDDLGMVLIVFVYTILKASVFRSRINTRGTQIFMVGFMLFQDFRFCASTFGVVCGNRYEKLCRFSFIFSLPP</sequence>
<keyword evidence="1" id="KW-1133">Transmembrane helix</keyword>
<organism evidence="2 3">
    <name type="scientific">Malus domestica</name>
    <name type="common">Apple</name>
    <name type="synonym">Pyrus malus</name>
    <dbReference type="NCBI Taxonomy" id="3750"/>
    <lineage>
        <taxon>Eukaryota</taxon>
        <taxon>Viridiplantae</taxon>
        <taxon>Streptophyta</taxon>
        <taxon>Embryophyta</taxon>
        <taxon>Tracheophyta</taxon>
        <taxon>Spermatophyta</taxon>
        <taxon>Magnoliopsida</taxon>
        <taxon>eudicotyledons</taxon>
        <taxon>Gunneridae</taxon>
        <taxon>Pentapetalae</taxon>
        <taxon>rosids</taxon>
        <taxon>fabids</taxon>
        <taxon>Rosales</taxon>
        <taxon>Rosaceae</taxon>
        <taxon>Amygdaloideae</taxon>
        <taxon>Maleae</taxon>
        <taxon>Malus</taxon>
    </lineage>
</organism>
<evidence type="ECO:0000313" key="3">
    <source>
        <dbReference type="Proteomes" id="UP000290289"/>
    </source>
</evidence>
<keyword evidence="3" id="KW-1185">Reference proteome</keyword>
<dbReference type="AlphaFoldDB" id="A0A498I0J1"/>
<reference evidence="2 3" key="1">
    <citation type="submission" date="2018-10" db="EMBL/GenBank/DDBJ databases">
        <title>A high-quality apple genome assembly.</title>
        <authorList>
            <person name="Hu J."/>
        </authorList>
    </citation>
    <scope>NUCLEOTIDE SEQUENCE [LARGE SCALE GENOMIC DNA]</scope>
    <source>
        <strain evidence="3">cv. HFTH1</strain>
        <tissue evidence="2">Young leaf</tissue>
    </source>
</reference>
<feature type="transmembrane region" description="Helical" evidence="1">
    <location>
        <begin position="96"/>
        <end position="116"/>
    </location>
</feature>
<accession>A0A498I0J1</accession>
<name>A0A498I0J1_MALDO</name>
<keyword evidence="1" id="KW-0812">Transmembrane</keyword>
<protein>
    <submittedName>
        <fullName evidence="2">Uncharacterized protein</fullName>
    </submittedName>
</protein>
<evidence type="ECO:0000256" key="1">
    <source>
        <dbReference type="SAM" id="Phobius"/>
    </source>
</evidence>
<proteinExistence type="predicted"/>
<evidence type="ECO:0000313" key="2">
    <source>
        <dbReference type="EMBL" id="RXH74643.1"/>
    </source>
</evidence>